<keyword evidence="1" id="KW-0472">Membrane</keyword>
<reference evidence="3" key="1">
    <citation type="submission" date="2022-06" db="EMBL/GenBank/DDBJ databases">
        <title>Aquibacillus sp. a new bacterium isolated from soil saline samples.</title>
        <authorList>
            <person name="Galisteo C."/>
            <person name="De La Haba R."/>
            <person name="Sanchez-Porro C."/>
            <person name="Ventosa A."/>
        </authorList>
    </citation>
    <scope>NUCLEOTIDE SEQUENCE</scope>
    <source>
        <strain evidence="3">3ASR75-54</strain>
    </source>
</reference>
<keyword evidence="4" id="KW-1185">Reference proteome</keyword>
<evidence type="ECO:0000313" key="4">
    <source>
        <dbReference type="Proteomes" id="UP001145069"/>
    </source>
</evidence>
<name>A0A9X4AHN8_9BACI</name>
<keyword evidence="1" id="KW-1133">Transmembrane helix</keyword>
<dbReference type="AlphaFoldDB" id="A0A9X4AHN8"/>
<evidence type="ECO:0000256" key="1">
    <source>
        <dbReference type="SAM" id="Phobius"/>
    </source>
</evidence>
<comment type="caution">
    <text evidence="3">The sequence shown here is derived from an EMBL/GenBank/DDBJ whole genome shotgun (WGS) entry which is preliminary data.</text>
</comment>
<protein>
    <submittedName>
        <fullName evidence="3">DUF5658 family protein</fullName>
    </submittedName>
</protein>
<feature type="transmembrane region" description="Helical" evidence="1">
    <location>
        <begin position="77"/>
        <end position="96"/>
    </location>
</feature>
<dbReference type="Pfam" id="PF18902">
    <property type="entry name" value="DUF5658"/>
    <property type="match status" value="1"/>
</dbReference>
<dbReference type="RefSeq" id="WP_272447594.1">
    <property type="nucleotide sequence ID" value="NZ_JAMQKC010000030.1"/>
</dbReference>
<gene>
    <name evidence="3" type="ORF">NC799_16825</name>
</gene>
<dbReference type="Proteomes" id="UP001145069">
    <property type="component" value="Unassembled WGS sequence"/>
</dbReference>
<sequence>MFKLLIVYIALLNIVDGLVTKFGLDNQYIGEANPLMDQLYYLSPTVFVLLKASLSVILILCIWAFHVPSTHLLKGLAYTASVLYTIIFIAHSYWLVQL</sequence>
<feature type="transmembrane region" description="Helical" evidence="1">
    <location>
        <begin position="41"/>
        <end position="65"/>
    </location>
</feature>
<dbReference type="InterPro" id="IPR043717">
    <property type="entry name" value="DUF5658"/>
</dbReference>
<keyword evidence="1" id="KW-0812">Transmembrane</keyword>
<accession>A0A9X4AHN8</accession>
<dbReference type="EMBL" id="JAMQKC010000030">
    <property type="protein sequence ID" value="MDC3418525.1"/>
    <property type="molecule type" value="Genomic_DNA"/>
</dbReference>
<proteinExistence type="predicted"/>
<evidence type="ECO:0000259" key="2">
    <source>
        <dbReference type="Pfam" id="PF18902"/>
    </source>
</evidence>
<organism evidence="3 4">
    <name type="scientific">Aquibacillus salsiterrae</name>
    <dbReference type="NCBI Taxonomy" id="2950439"/>
    <lineage>
        <taxon>Bacteria</taxon>
        <taxon>Bacillati</taxon>
        <taxon>Bacillota</taxon>
        <taxon>Bacilli</taxon>
        <taxon>Bacillales</taxon>
        <taxon>Bacillaceae</taxon>
        <taxon>Aquibacillus</taxon>
    </lineage>
</organism>
<evidence type="ECO:0000313" key="3">
    <source>
        <dbReference type="EMBL" id="MDC3418525.1"/>
    </source>
</evidence>
<feature type="domain" description="DUF5658" evidence="2">
    <location>
        <begin position="7"/>
        <end position="96"/>
    </location>
</feature>